<dbReference type="PANTHER" id="PTHR10378">
    <property type="entry name" value="LIM DOMAIN-BINDING PROTEIN"/>
    <property type="match status" value="1"/>
</dbReference>
<feature type="compositionally biased region" description="Polar residues" evidence="1">
    <location>
        <begin position="104"/>
        <end position="122"/>
    </location>
</feature>
<feature type="compositionally biased region" description="Pro residues" evidence="1">
    <location>
        <begin position="355"/>
        <end position="380"/>
    </location>
</feature>
<comment type="caution">
    <text evidence="2">The sequence shown here is derived from an EMBL/GenBank/DDBJ whole genome shotgun (WGS) entry which is preliminary data.</text>
</comment>
<feature type="region of interest" description="Disordered" evidence="1">
    <location>
        <begin position="588"/>
        <end position="704"/>
    </location>
</feature>
<evidence type="ECO:0008006" key="4">
    <source>
        <dbReference type="Google" id="ProtNLM"/>
    </source>
</evidence>
<evidence type="ECO:0000313" key="2">
    <source>
        <dbReference type="EMBL" id="GJN89934.1"/>
    </source>
</evidence>
<gene>
    <name evidence="2" type="ORF">Rhopal_002923-T1</name>
</gene>
<dbReference type="Proteomes" id="UP001342314">
    <property type="component" value="Unassembled WGS sequence"/>
</dbReference>
<reference evidence="2 3" key="1">
    <citation type="submission" date="2021-12" db="EMBL/GenBank/DDBJ databases">
        <title>High titer production of polyol ester of fatty acids by Rhodotorula paludigena BS15 towards product separation-free biomass refinery.</title>
        <authorList>
            <person name="Mano J."/>
            <person name="Ono H."/>
            <person name="Tanaka T."/>
            <person name="Naito K."/>
            <person name="Sushida H."/>
            <person name="Ike M."/>
            <person name="Tokuyasu K."/>
            <person name="Kitaoka M."/>
        </authorList>
    </citation>
    <scope>NUCLEOTIDE SEQUENCE [LARGE SCALE GENOMIC DNA]</scope>
    <source>
        <strain evidence="2 3">BS15</strain>
    </source>
</reference>
<feature type="compositionally biased region" description="Basic and acidic residues" evidence="1">
    <location>
        <begin position="460"/>
        <end position="479"/>
    </location>
</feature>
<evidence type="ECO:0000313" key="3">
    <source>
        <dbReference type="Proteomes" id="UP001342314"/>
    </source>
</evidence>
<dbReference type="Pfam" id="PF01803">
    <property type="entry name" value="LIM_bind"/>
    <property type="match status" value="1"/>
</dbReference>
<organism evidence="2 3">
    <name type="scientific">Rhodotorula paludigena</name>
    <dbReference type="NCBI Taxonomy" id="86838"/>
    <lineage>
        <taxon>Eukaryota</taxon>
        <taxon>Fungi</taxon>
        <taxon>Dikarya</taxon>
        <taxon>Basidiomycota</taxon>
        <taxon>Pucciniomycotina</taxon>
        <taxon>Microbotryomycetes</taxon>
        <taxon>Sporidiobolales</taxon>
        <taxon>Sporidiobolaceae</taxon>
        <taxon>Rhodotorula</taxon>
    </lineage>
</organism>
<name>A0AAV5GHM2_9BASI</name>
<feature type="compositionally biased region" description="Basic residues" evidence="1">
    <location>
        <begin position="482"/>
        <end position="501"/>
    </location>
</feature>
<dbReference type="AlphaFoldDB" id="A0AAV5GHM2"/>
<feature type="compositionally biased region" description="Low complexity" evidence="1">
    <location>
        <begin position="636"/>
        <end position="660"/>
    </location>
</feature>
<protein>
    <recommendedName>
        <fullName evidence="4">RPA43 OB domain-containing protein</fullName>
    </recommendedName>
</protein>
<feature type="compositionally biased region" description="Pro residues" evidence="1">
    <location>
        <begin position="73"/>
        <end position="100"/>
    </location>
</feature>
<feature type="region of interest" description="Disordered" evidence="1">
    <location>
        <begin position="459"/>
        <end position="550"/>
    </location>
</feature>
<dbReference type="EMBL" id="BQKY01000005">
    <property type="protein sequence ID" value="GJN89934.1"/>
    <property type="molecule type" value="Genomic_DNA"/>
</dbReference>
<feature type="region of interest" description="Disordered" evidence="1">
    <location>
        <begin position="28"/>
        <end position="218"/>
    </location>
</feature>
<feature type="compositionally biased region" description="Low complexity" evidence="1">
    <location>
        <begin position="189"/>
        <end position="203"/>
    </location>
</feature>
<keyword evidence="3" id="KW-1185">Reference proteome</keyword>
<proteinExistence type="predicted"/>
<evidence type="ECO:0000256" key="1">
    <source>
        <dbReference type="SAM" id="MobiDB-lite"/>
    </source>
</evidence>
<accession>A0AAV5GHM2</accession>
<feature type="compositionally biased region" description="Polar residues" evidence="1">
    <location>
        <begin position="595"/>
        <end position="618"/>
    </location>
</feature>
<feature type="region of interest" description="Disordered" evidence="1">
    <location>
        <begin position="353"/>
        <end position="382"/>
    </location>
</feature>
<dbReference type="InterPro" id="IPR029005">
    <property type="entry name" value="LIM-bd/SEUSS"/>
</dbReference>
<feature type="compositionally biased region" description="Pro residues" evidence="1">
    <location>
        <begin position="139"/>
        <end position="150"/>
    </location>
</feature>
<feature type="compositionally biased region" description="Pro residues" evidence="1">
    <location>
        <begin position="177"/>
        <end position="188"/>
    </location>
</feature>
<sequence length="704" mass="72305">MHRAVQVNGAGQHLPPPGMQRVVVAQQGHPPPTQVIGPSHPSHPQHGAWLAQQQHSQHQHPHPHHLQQQQGLPQPPPASYLPQPPPPPSTHYLPQPPPLPGSIGRSQPTMYPGGSSANSVPSSPVMHAVPHPGAAGPSAGPPASLPPPGPATQGSLAPPARVIPSAAGLRPHSGAGGPPPYGASPHPPSQQQLPPRGPPGANGLPPPPHLQQQQQYHAPQMMQPRPLLRPSIAPQPNTLLAAHLALNGSGPITATAAPAGPALARLAALNDSMIAALEKENPLDALRTVIAEHFTETGVVKIGLYDKSTQMSKVFEIPCSAFPRFQHLNYLLGVLSSFMTVHFAREFRLTTPDPTVAPPSPPSPPSASTTVPPPPPPHAPPVHIGYLLRAEDATWTSRFSTGARVELVGALTMHLMFKDLGNGAAGLRIESLEFDARAFEESVVRAAMEPLPAYEAAARGADKAAAGRDKAEDESEASRPAKGGRRGAAAKRGMVTRKRSASAKVEQDDEEGAGESGAVEQDDEKKRIAGAPIEGEDDGGVEQKGSAMRVPPSAVGGFGVTELGMRCLEIAESVAQLQELIALSLETGVGPIGPQSAQPPIAASSQNPTTNSFYSSVAASPLGGPPPPIPPPGQRPPSAGGDMAASPAASAPTGAGAANGSKRKLGGVPETRGEGAGDGMAEAAASPQKIPRGAGGARGRAKGR</sequence>
<feature type="compositionally biased region" description="Pro residues" evidence="1">
    <location>
        <begin position="623"/>
        <end position="635"/>
    </location>
</feature>